<dbReference type="Proteomes" id="UP000234474">
    <property type="component" value="Unassembled WGS sequence"/>
</dbReference>
<keyword evidence="3" id="KW-1185">Reference proteome</keyword>
<dbReference type="RefSeq" id="XP_024687086.1">
    <property type="nucleotide sequence ID" value="XM_024821285.1"/>
</dbReference>
<feature type="region of interest" description="Disordered" evidence="1">
    <location>
        <begin position="1"/>
        <end position="41"/>
    </location>
</feature>
<dbReference type="VEuPathDB" id="FungiDB:P174DRAFT_19384"/>
<evidence type="ECO:0000256" key="1">
    <source>
        <dbReference type="SAM" id="MobiDB-lite"/>
    </source>
</evidence>
<comment type="caution">
    <text evidence="2">The sequence shown here is derived from an EMBL/GenBank/DDBJ whole genome shotgun (WGS) entry which is preliminary data.</text>
</comment>
<name>A0A2I1CLJ4_ASPN1</name>
<dbReference type="AlphaFoldDB" id="A0A2I1CLJ4"/>
<organism evidence="2 3">
    <name type="scientific">Aspergillus novofumigatus (strain IBT 16806)</name>
    <dbReference type="NCBI Taxonomy" id="1392255"/>
    <lineage>
        <taxon>Eukaryota</taxon>
        <taxon>Fungi</taxon>
        <taxon>Dikarya</taxon>
        <taxon>Ascomycota</taxon>
        <taxon>Pezizomycotina</taxon>
        <taxon>Eurotiomycetes</taxon>
        <taxon>Eurotiomycetidae</taxon>
        <taxon>Eurotiales</taxon>
        <taxon>Aspergillaceae</taxon>
        <taxon>Aspergillus</taxon>
        <taxon>Aspergillus subgen. Fumigati</taxon>
    </lineage>
</organism>
<reference evidence="3" key="1">
    <citation type="journal article" date="2018" name="Proc. Natl. Acad. Sci. U.S.A.">
        <title>Linking secondary metabolites to gene clusters through genome sequencing of six diverse Aspergillus species.</title>
        <authorList>
            <person name="Kaerboelling I."/>
            <person name="Vesth T.C."/>
            <person name="Frisvad J.C."/>
            <person name="Nybo J.L."/>
            <person name="Theobald S."/>
            <person name="Kuo A."/>
            <person name="Bowyer P."/>
            <person name="Matsuda Y."/>
            <person name="Mondo S."/>
            <person name="Lyhne E.K."/>
            <person name="Kogle M.E."/>
            <person name="Clum A."/>
            <person name="Lipzen A."/>
            <person name="Salamov A."/>
            <person name="Ngan C.Y."/>
            <person name="Daum C."/>
            <person name="Chiniquy J."/>
            <person name="Barry K."/>
            <person name="LaButti K."/>
            <person name="Haridas S."/>
            <person name="Simmons B.A."/>
            <person name="Magnuson J.K."/>
            <person name="Mortensen U.H."/>
            <person name="Larsen T.O."/>
            <person name="Grigoriev I.V."/>
            <person name="Baker S.E."/>
            <person name="Andersen M.R."/>
        </authorList>
    </citation>
    <scope>NUCLEOTIDE SEQUENCE [LARGE SCALE GENOMIC DNA]</scope>
    <source>
        <strain evidence="3">IBT 16806</strain>
    </source>
</reference>
<sequence length="207" mass="23881">MTNWSFRKKHPGKQFSQGPSSRNPLGFVGYPRNRPSSSAPRLIQSRKVRANPHESSWKIAILDLLLNQRHERGAKAFSKPRSSTYRTRRQWQIYEITMASHKPHLLSATNFVANSQRLHHSWPGIVVLARNRCIRKNCLLVEFASSRWRPGVKWSRSMASGTIFHRLFGSGWRQSAPEDELLSWAFLPFSSFASSRFLLIPIGNREN</sequence>
<feature type="compositionally biased region" description="Basic residues" evidence="1">
    <location>
        <begin position="1"/>
        <end position="12"/>
    </location>
</feature>
<proteinExistence type="predicted"/>
<evidence type="ECO:0000313" key="2">
    <source>
        <dbReference type="EMBL" id="PKX98491.1"/>
    </source>
</evidence>
<accession>A0A2I1CLJ4</accession>
<gene>
    <name evidence="2" type="ORF">P174DRAFT_19384</name>
</gene>
<dbReference type="EMBL" id="MSZS01000001">
    <property type="protein sequence ID" value="PKX98491.1"/>
    <property type="molecule type" value="Genomic_DNA"/>
</dbReference>
<evidence type="ECO:0000313" key="3">
    <source>
        <dbReference type="Proteomes" id="UP000234474"/>
    </source>
</evidence>
<protein>
    <submittedName>
        <fullName evidence="2">Uncharacterized protein</fullName>
    </submittedName>
</protein>
<feature type="compositionally biased region" description="Polar residues" evidence="1">
    <location>
        <begin position="14"/>
        <end position="23"/>
    </location>
</feature>
<dbReference type="GeneID" id="36528611"/>